<dbReference type="InterPro" id="IPR036249">
    <property type="entry name" value="Thioredoxin-like_sf"/>
</dbReference>
<comment type="caution">
    <text evidence="2">The sequence shown here is derived from an EMBL/GenBank/DDBJ whole genome shotgun (WGS) entry which is preliminary data.</text>
</comment>
<dbReference type="SUPFAM" id="SSF52833">
    <property type="entry name" value="Thioredoxin-like"/>
    <property type="match status" value="1"/>
</dbReference>
<organism evidence="2 3">
    <name type="scientific">Stylosanthes scabra</name>
    <dbReference type="NCBI Taxonomy" id="79078"/>
    <lineage>
        <taxon>Eukaryota</taxon>
        <taxon>Viridiplantae</taxon>
        <taxon>Streptophyta</taxon>
        <taxon>Embryophyta</taxon>
        <taxon>Tracheophyta</taxon>
        <taxon>Spermatophyta</taxon>
        <taxon>Magnoliopsida</taxon>
        <taxon>eudicotyledons</taxon>
        <taxon>Gunneridae</taxon>
        <taxon>Pentapetalae</taxon>
        <taxon>rosids</taxon>
        <taxon>fabids</taxon>
        <taxon>Fabales</taxon>
        <taxon>Fabaceae</taxon>
        <taxon>Papilionoideae</taxon>
        <taxon>50 kb inversion clade</taxon>
        <taxon>dalbergioids sensu lato</taxon>
        <taxon>Dalbergieae</taxon>
        <taxon>Pterocarpus clade</taxon>
        <taxon>Stylosanthes</taxon>
    </lineage>
</organism>
<feature type="region of interest" description="Disordered" evidence="1">
    <location>
        <begin position="28"/>
        <end position="47"/>
    </location>
</feature>
<keyword evidence="3" id="KW-1185">Reference proteome</keyword>
<name>A0ABU6UDY5_9FABA</name>
<evidence type="ECO:0000313" key="2">
    <source>
        <dbReference type="EMBL" id="MED6159089.1"/>
    </source>
</evidence>
<dbReference type="Proteomes" id="UP001341840">
    <property type="component" value="Unassembled WGS sequence"/>
</dbReference>
<evidence type="ECO:0000313" key="3">
    <source>
        <dbReference type="Proteomes" id="UP001341840"/>
    </source>
</evidence>
<reference evidence="2 3" key="1">
    <citation type="journal article" date="2023" name="Plants (Basel)">
        <title>Bridging the Gap: Combining Genomics and Transcriptomics Approaches to Understand Stylosanthes scabra, an Orphan Legume from the Brazilian Caatinga.</title>
        <authorList>
            <person name="Ferreira-Neto J.R.C."/>
            <person name="da Silva M.D."/>
            <person name="Binneck E."/>
            <person name="de Melo N.F."/>
            <person name="da Silva R.H."/>
            <person name="de Melo A.L.T.M."/>
            <person name="Pandolfi V."/>
            <person name="Bustamante F.O."/>
            <person name="Brasileiro-Vidal A.C."/>
            <person name="Benko-Iseppon A.M."/>
        </authorList>
    </citation>
    <scope>NUCLEOTIDE SEQUENCE [LARGE SCALE GENOMIC DNA]</scope>
    <source>
        <tissue evidence="2">Leaves</tissue>
    </source>
</reference>
<protein>
    <submittedName>
        <fullName evidence="2">Uncharacterized protein</fullName>
    </submittedName>
</protein>
<dbReference type="PANTHER" id="PTHR21148">
    <property type="entry name" value="THIOREDOXIN DOMAIN-CONTAINING PROTEIN 9"/>
    <property type="match status" value="1"/>
</dbReference>
<proteinExistence type="predicted"/>
<sequence>MSDPLLCLSSWESEVRLQRDGRKFGSPSCFPPGYDQRDSPSVSYRTRSGWPYNRPNELIGRRDRHASYCRFTFLEDKRSNEHNMVLDVLRCISLSHDYVYGDLGIFQTINDNVEGRNRGDREEVLTVEQAVKDKIDDEIATQDRLDADDLEALRKHRLQEMKKIAEKHSCWISLRHGEYAEIPSEKDFFSIVKASERVIYHFITL</sequence>
<dbReference type="EMBL" id="JASCZI010121034">
    <property type="protein sequence ID" value="MED6159089.1"/>
    <property type="molecule type" value="Genomic_DNA"/>
</dbReference>
<accession>A0ABU6UDY5</accession>
<evidence type="ECO:0000256" key="1">
    <source>
        <dbReference type="SAM" id="MobiDB-lite"/>
    </source>
</evidence>
<gene>
    <name evidence="2" type="ORF">PIB30_039146</name>
</gene>